<dbReference type="EMBL" id="PVNE01000003">
    <property type="protein sequence ID" value="PRX42021.1"/>
    <property type="molecule type" value="Genomic_DNA"/>
</dbReference>
<comment type="function">
    <text evidence="13">Component of the F(0) channel, it forms part of the peripheral stalk, linking F(1) to F(0).</text>
</comment>
<evidence type="ECO:0000256" key="9">
    <source>
        <dbReference type="ARBA" id="ARBA00023136"/>
    </source>
</evidence>
<evidence type="ECO:0000256" key="15">
    <source>
        <dbReference type="SAM" id="Coils"/>
    </source>
</evidence>
<proteinExistence type="inferred from homology"/>
<evidence type="ECO:0000313" key="16">
    <source>
        <dbReference type="EMBL" id="PRX42021.1"/>
    </source>
</evidence>
<keyword evidence="7 13" id="KW-1133">Transmembrane helix</keyword>
<gene>
    <name evidence="13" type="primary">atpF</name>
    <name evidence="16" type="ORF">CLV97_10336</name>
</gene>
<dbReference type="InterPro" id="IPR050059">
    <property type="entry name" value="ATP_synthase_B_chain"/>
</dbReference>
<feature type="coiled-coil region" evidence="15">
    <location>
        <begin position="42"/>
        <end position="117"/>
    </location>
</feature>
<dbReference type="GO" id="GO:0045259">
    <property type="term" value="C:proton-transporting ATP synthase complex"/>
    <property type="evidence" value="ECO:0007669"/>
    <property type="project" value="UniProtKB-KW"/>
</dbReference>
<feature type="transmembrane region" description="Helical" evidence="13">
    <location>
        <begin position="6"/>
        <end position="28"/>
    </location>
</feature>
<dbReference type="InterPro" id="IPR002146">
    <property type="entry name" value="ATP_synth_b/b'su_bac/chlpt"/>
</dbReference>
<comment type="subunit">
    <text evidence="13">F-type ATPases have 2 components, F(1) - the catalytic core - and F(0) - the membrane proton channel. F(1) has five subunits: alpha(3), beta(3), gamma(1), delta(1), epsilon(1). F(0) has three main subunits: a(1), b(2) and c(10-14). The alpha and beta chains form an alternating ring which encloses part of the gamma chain. F(1) is attached to F(0) by a central stalk formed by the gamma and epsilon chains, while a peripheral stalk is formed by the delta and b chains.</text>
</comment>
<dbReference type="GO" id="GO:0005886">
    <property type="term" value="C:plasma membrane"/>
    <property type="evidence" value="ECO:0007669"/>
    <property type="project" value="UniProtKB-SubCell"/>
</dbReference>
<keyword evidence="5 13" id="KW-0812">Transmembrane</keyword>
<organism evidence="16 17">
    <name type="scientific">Planifilum fimeticola</name>
    <dbReference type="NCBI Taxonomy" id="201975"/>
    <lineage>
        <taxon>Bacteria</taxon>
        <taxon>Bacillati</taxon>
        <taxon>Bacillota</taxon>
        <taxon>Bacilli</taxon>
        <taxon>Bacillales</taxon>
        <taxon>Thermoactinomycetaceae</taxon>
        <taxon>Planifilum</taxon>
    </lineage>
</organism>
<keyword evidence="2 13" id="KW-0813">Transport</keyword>
<keyword evidence="15" id="KW-0175">Coiled coil</keyword>
<comment type="function">
    <text evidence="11 13">F(1)F(0) ATP synthase produces ATP from ADP in the presence of a proton or sodium gradient. F-type ATPases consist of two structural domains, F(1) containing the extramembraneous catalytic core and F(0) containing the membrane proton channel, linked together by a central stalk and a peripheral stalk. During catalysis, ATP synthesis in the catalytic domain of F(1) is coupled via a rotary mechanism of the central stalk subunits to proton translocation.</text>
</comment>
<dbReference type="PANTHER" id="PTHR33445:SF1">
    <property type="entry name" value="ATP SYNTHASE SUBUNIT B"/>
    <property type="match status" value="1"/>
</dbReference>
<evidence type="ECO:0000256" key="6">
    <source>
        <dbReference type="ARBA" id="ARBA00022781"/>
    </source>
</evidence>
<dbReference type="PANTHER" id="PTHR33445">
    <property type="entry name" value="ATP SYNTHASE SUBUNIT B', CHLOROPLASTIC"/>
    <property type="match status" value="1"/>
</dbReference>
<evidence type="ECO:0000256" key="2">
    <source>
        <dbReference type="ARBA" id="ARBA00022448"/>
    </source>
</evidence>
<dbReference type="NCBIfam" id="TIGR01144">
    <property type="entry name" value="ATP_synt_b"/>
    <property type="match status" value="1"/>
</dbReference>
<comment type="subcellular location">
    <subcellularLocation>
        <location evidence="13">Cell membrane</location>
        <topology evidence="13">Single-pass membrane protein</topology>
    </subcellularLocation>
    <subcellularLocation>
        <location evidence="12">Endomembrane system</location>
        <topology evidence="12">Single-pass membrane protein</topology>
    </subcellularLocation>
</comment>
<accession>A0A2T0LHY1</accession>
<evidence type="ECO:0000256" key="3">
    <source>
        <dbReference type="ARBA" id="ARBA00022475"/>
    </source>
</evidence>
<keyword evidence="10 13" id="KW-0066">ATP synthesis</keyword>
<dbReference type="HAMAP" id="MF_01398">
    <property type="entry name" value="ATP_synth_b_bprime"/>
    <property type="match status" value="1"/>
</dbReference>
<reference evidence="16 17" key="1">
    <citation type="submission" date="2018-03" db="EMBL/GenBank/DDBJ databases">
        <title>Genomic Encyclopedia of Archaeal and Bacterial Type Strains, Phase II (KMG-II): from individual species to whole genera.</title>
        <authorList>
            <person name="Goeker M."/>
        </authorList>
    </citation>
    <scope>NUCLEOTIDE SEQUENCE [LARGE SCALE GENOMIC DNA]</scope>
    <source>
        <strain evidence="16 17">DSM 44946</strain>
    </source>
</reference>
<dbReference type="CDD" id="cd06503">
    <property type="entry name" value="ATP-synt_Fo_b"/>
    <property type="match status" value="1"/>
</dbReference>
<dbReference type="OrthoDB" id="282095at2"/>
<keyword evidence="4 13" id="KW-0138">CF(0)</keyword>
<name>A0A2T0LHY1_9BACL</name>
<evidence type="ECO:0000256" key="13">
    <source>
        <dbReference type="HAMAP-Rule" id="MF_01398"/>
    </source>
</evidence>
<dbReference type="Gene3D" id="1.20.5.620">
    <property type="entry name" value="F1F0 ATP synthase subunit B, membrane domain"/>
    <property type="match status" value="1"/>
</dbReference>
<evidence type="ECO:0000256" key="12">
    <source>
        <dbReference type="ARBA" id="ARBA00037847"/>
    </source>
</evidence>
<keyword evidence="9 13" id="KW-0472">Membrane</keyword>
<dbReference type="InterPro" id="IPR028987">
    <property type="entry name" value="ATP_synth_B-like_membr_sf"/>
</dbReference>
<dbReference type="GO" id="GO:0012505">
    <property type="term" value="C:endomembrane system"/>
    <property type="evidence" value="ECO:0007669"/>
    <property type="project" value="UniProtKB-SubCell"/>
</dbReference>
<evidence type="ECO:0000256" key="4">
    <source>
        <dbReference type="ARBA" id="ARBA00022547"/>
    </source>
</evidence>
<dbReference type="AlphaFoldDB" id="A0A2T0LHY1"/>
<comment type="caution">
    <text evidence="16">The sequence shown here is derived from an EMBL/GenBank/DDBJ whole genome shotgun (WGS) entry which is preliminary data.</text>
</comment>
<dbReference type="GO" id="GO:0046933">
    <property type="term" value="F:proton-transporting ATP synthase activity, rotational mechanism"/>
    <property type="evidence" value="ECO:0007669"/>
    <property type="project" value="UniProtKB-UniRule"/>
</dbReference>
<dbReference type="GO" id="GO:0046961">
    <property type="term" value="F:proton-transporting ATPase activity, rotational mechanism"/>
    <property type="evidence" value="ECO:0007669"/>
    <property type="project" value="TreeGrafter"/>
</dbReference>
<protein>
    <recommendedName>
        <fullName evidence="13">ATP synthase subunit b</fullName>
    </recommendedName>
    <alternativeName>
        <fullName evidence="13">ATP synthase F(0) sector subunit b</fullName>
    </alternativeName>
    <alternativeName>
        <fullName evidence="13">ATPase subunit I</fullName>
    </alternativeName>
    <alternativeName>
        <fullName evidence="13">F-type ATPase subunit b</fullName>
        <shortName evidence="13">F-ATPase subunit b</shortName>
    </alternativeName>
</protein>
<dbReference type="SUPFAM" id="SSF81573">
    <property type="entry name" value="F1F0 ATP synthase subunit B, membrane domain"/>
    <property type="match status" value="1"/>
</dbReference>
<dbReference type="Proteomes" id="UP000237797">
    <property type="component" value="Unassembled WGS sequence"/>
</dbReference>
<evidence type="ECO:0000256" key="5">
    <source>
        <dbReference type="ARBA" id="ARBA00022692"/>
    </source>
</evidence>
<evidence type="ECO:0000256" key="1">
    <source>
        <dbReference type="ARBA" id="ARBA00005513"/>
    </source>
</evidence>
<evidence type="ECO:0000313" key="17">
    <source>
        <dbReference type="Proteomes" id="UP000237797"/>
    </source>
</evidence>
<evidence type="ECO:0000256" key="11">
    <source>
        <dbReference type="ARBA" id="ARBA00025198"/>
    </source>
</evidence>
<comment type="similarity">
    <text evidence="1 13 14">Belongs to the ATPase B chain family.</text>
</comment>
<evidence type="ECO:0000256" key="7">
    <source>
        <dbReference type="ARBA" id="ARBA00022989"/>
    </source>
</evidence>
<keyword evidence="8 13" id="KW-0406">Ion transport</keyword>
<dbReference type="RefSeq" id="WP_106343995.1">
    <property type="nucleotide sequence ID" value="NZ_PVNE01000003.1"/>
</dbReference>
<sequence length="162" mass="18816">MLEFHLGTILFQLVTFLILMLLVSRFAVRPLLGVMKKRQDYIDEQITAAEKNREEAEKLVAEQREALETARREAREIIDRAKKQKEREAEEIIRQAQERAERMINEATAQITREKEKALADLRDEVGRLSVLLAAKVLEKELDAEEQSKLVGRYLEQVGELQ</sequence>
<evidence type="ECO:0000256" key="14">
    <source>
        <dbReference type="RuleBase" id="RU003848"/>
    </source>
</evidence>
<keyword evidence="3 13" id="KW-1003">Cell membrane</keyword>
<evidence type="ECO:0000256" key="10">
    <source>
        <dbReference type="ARBA" id="ARBA00023310"/>
    </source>
</evidence>
<evidence type="ECO:0000256" key="8">
    <source>
        <dbReference type="ARBA" id="ARBA00023065"/>
    </source>
</evidence>
<dbReference type="Pfam" id="PF00430">
    <property type="entry name" value="ATP-synt_B"/>
    <property type="match status" value="1"/>
</dbReference>
<keyword evidence="6 13" id="KW-0375">Hydrogen ion transport</keyword>
<dbReference type="InterPro" id="IPR005864">
    <property type="entry name" value="ATP_synth_F0_bsu_bac"/>
</dbReference>
<keyword evidence="17" id="KW-1185">Reference proteome</keyword>